<evidence type="ECO:0000313" key="2">
    <source>
        <dbReference type="EMBL" id="ETO14453.1"/>
    </source>
</evidence>
<gene>
    <name evidence="2" type="ORF">RFI_22915</name>
</gene>
<evidence type="ECO:0000313" key="3">
    <source>
        <dbReference type="Proteomes" id="UP000023152"/>
    </source>
</evidence>
<sequence>HAGVRALLEDVDDMSGGDPRGSPLLSLSTSKHRPNATNLELLMDWDDIPLDYKQVLSIASSRLGDEKSDLGVETGEDDDKLEINNSARFLSKLPLDQQSEYSTETDMFHDQHKVDETEGRLNNNTEDLTINSSFPNIELQSSLLNCDFSPFKSDPVITTKNNHSFDLEALFLEIGNGMQPLGLQSVREKRAE</sequence>
<comment type="caution">
    <text evidence="2">The sequence shown here is derived from an EMBL/GenBank/DDBJ whole genome shotgun (WGS) entry which is preliminary data.</text>
</comment>
<accession>X6MKC3</accession>
<evidence type="ECO:0000256" key="1">
    <source>
        <dbReference type="SAM" id="MobiDB-lite"/>
    </source>
</evidence>
<reference evidence="2 3" key="1">
    <citation type="journal article" date="2013" name="Curr. Biol.">
        <title>The Genome of the Foraminiferan Reticulomyxa filosa.</title>
        <authorList>
            <person name="Glockner G."/>
            <person name="Hulsmann N."/>
            <person name="Schleicher M."/>
            <person name="Noegel A.A."/>
            <person name="Eichinger L."/>
            <person name="Gallinger C."/>
            <person name="Pawlowski J."/>
            <person name="Sierra R."/>
            <person name="Euteneuer U."/>
            <person name="Pillet L."/>
            <person name="Moustafa A."/>
            <person name="Platzer M."/>
            <person name="Groth M."/>
            <person name="Szafranski K."/>
            <person name="Schliwa M."/>
        </authorList>
    </citation>
    <scope>NUCLEOTIDE SEQUENCE [LARGE SCALE GENOMIC DNA]</scope>
</reference>
<dbReference type="EMBL" id="ASPP01020022">
    <property type="protein sequence ID" value="ETO14453.1"/>
    <property type="molecule type" value="Genomic_DNA"/>
</dbReference>
<protein>
    <submittedName>
        <fullName evidence="2">Uncharacterized protein</fullName>
    </submittedName>
</protein>
<proteinExistence type="predicted"/>
<feature type="non-terminal residue" evidence="2">
    <location>
        <position position="1"/>
    </location>
</feature>
<feature type="region of interest" description="Disordered" evidence="1">
    <location>
        <begin position="1"/>
        <end position="26"/>
    </location>
</feature>
<organism evidence="2 3">
    <name type="scientific">Reticulomyxa filosa</name>
    <dbReference type="NCBI Taxonomy" id="46433"/>
    <lineage>
        <taxon>Eukaryota</taxon>
        <taxon>Sar</taxon>
        <taxon>Rhizaria</taxon>
        <taxon>Retaria</taxon>
        <taxon>Foraminifera</taxon>
        <taxon>Monothalamids</taxon>
        <taxon>Reticulomyxidae</taxon>
        <taxon>Reticulomyxa</taxon>
    </lineage>
</organism>
<dbReference type="Proteomes" id="UP000023152">
    <property type="component" value="Unassembled WGS sequence"/>
</dbReference>
<name>X6MKC3_RETFI</name>
<keyword evidence="3" id="KW-1185">Reference proteome</keyword>
<dbReference type="AlphaFoldDB" id="X6MKC3"/>